<accession>A0A266QBX9</accession>
<evidence type="ECO:0000313" key="2">
    <source>
        <dbReference type="Proteomes" id="UP000216101"/>
    </source>
</evidence>
<sequence length="1272" mass="144020">MSEATLASTSPVRQLHVRDGMSQQRRYLPALASGYFNVDEMTREQLLTQMQDYARLVNMAGVDFSAEDIDPVLFARDEIMVMAQILSIDINELERRFKARMLQEVDDLQWTISEADNPASVAGIMRLLDRWLHLLKHPQSSAGEAVYGLLESVVRGYARELIRVRGAMPVAIQQSNYYTDDFLRLVSAAEPTAETAAQPIDSINVRAQFASLLKAVDMVQQSARAHLPESLSSKNHDPALALRVAFSGLYQQLQQRLNQFTLNFIDFYFDQVLQTKPRALQPDHVFLVIEPGTAERHVVLGKGTEFFAGIDSHSRDIIYASNDEVVITDAQVHSLYSLFFPRVSLDFRTKAIVEQQSTASDFAKKNNPQTKRSQVELADGAWLNTINADARADKKQRDKYQPQALFGAPRFDLSGDGRSSDQAQSARLGFAVASNVLWLREGQRQISIHLGFESLRNQPWTKLVNILRHLPNIKDSIADDKAKFFAYFSKMFQLALTTADGWLEISEYKPSYQATDAKVKPNAVQLAFLLPENAPAICAYNPDIHGDQLTTRLPVLRCTLRENYLQYPYDILRQLVLRDVRINVDVQGCHDLLLHNNIGQLSPLSPFQPFGPMPEVGSYFIVGHEETRSKQLLDWNLDIEWSGLPTVNSGFKQWYQGYQQPRENAQFVAGVSVLSDGRWKTANQQIGLFEQGLKNGNTHLKSRSRLSAASAIPYANPQAVTPNQKPFVYTPQTRNGLFKFTLQGPASAFGHREYSNVLAEVLTHNTRVKHPRLARPIPNPPYTPEMNSIRLNYTAQAMITLADTSREQDALYQDQYFHLHPLGWEMISPLRHPRLYFLPQYAEAGSLFIGITASDIQQLHLLFHLKNNSLPLDDTQLAQINQQENTNRRSIGDFISWHYLSNNQWRPLDMRCLLSDSTQGFMTTGIVTLVMPEKMTKDNSIMPGGLYWLKVTANHWLQGFSELFSVYAQAVKASWQAGDHPDASAMNLPADTIKRLRRTVPGISGVMQIDSSFGGVPAESRQHLRTRISERLRHKNRALTPLDYEMLILEQFPQVHKVKCFANLRTNPQAPISPGHCLIIPIPHQAPENANHFQPFFDGHTILSIKEFVQALAPGAIKIAVENPVYEEIQVRCAVHFKKGLHPGRHQNLLNQALCHYLSPWMPQGNAVHFGWSLSEQEIKSFIQSLDYIDYVTDFSLLRIAPQRDGLFILDDTAAPDPSGKLNHHFTPTYPWSTAVPIRHHYLQTTELHRQIRAERTGMDELEVGSTFIISE</sequence>
<dbReference type="AlphaFoldDB" id="A0A266QBX9"/>
<name>A0A266QBX9_9GAMM</name>
<protein>
    <submittedName>
        <fullName evidence="1">Uncharacterized protein</fullName>
    </submittedName>
</protein>
<dbReference type="RefSeq" id="WP_094984815.1">
    <property type="nucleotide sequence ID" value="NZ_NHNI01000001.1"/>
</dbReference>
<reference evidence="2" key="1">
    <citation type="submission" date="2017-05" db="EMBL/GenBank/DDBJ databases">
        <authorList>
            <person name="Barney B.M."/>
        </authorList>
    </citation>
    <scope>NUCLEOTIDE SEQUENCE [LARGE SCALE GENOMIC DNA]</scope>
    <source>
        <strain evidence="2">PSBB022</strain>
    </source>
</reference>
<dbReference type="Proteomes" id="UP000216101">
    <property type="component" value="Unassembled WGS sequence"/>
</dbReference>
<organism evidence="1 2">
    <name type="scientific">Cellvibrio mixtus</name>
    <dbReference type="NCBI Taxonomy" id="39650"/>
    <lineage>
        <taxon>Bacteria</taxon>
        <taxon>Pseudomonadati</taxon>
        <taxon>Pseudomonadota</taxon>
        <taxon>Gammaproteobacteria</taxon>
        <taxon>Cellvibrionales</taxon>
        <taxon>Cellvibrionaceae</taxon>
        <taxon>Cellvibrio</taxon>
    </lineage>
</organism>
<proteinExistence type="predicted"/>
<evidence type="ECO:0000313" key="1">
    <source>
        <dbReference type="EMBL" id="OZY87404.1"/>
    </source>
</evidence>
<dbReference type="EMBL" id="NHNI01000001">
    <property type="protein sequence ID" value="OZY87404.1"/>
    <property type="molecule type" value="Genomic_DNA"/>
</dbReference>
<gene>
    <name evidence="1" type="ORF">CBP51_10610</name>
</gene>
<comment type="caution">
    <text evidence="1">The sequence shown here is derived from an EMBL/GenBank/DDBJ whole genome shotgun (WGS) entry which is preliminary data.</text>
</comment>
<keyword evidence="2" id="KW-1185">Reference proteome</keyword>